<dbReference type="EMBL" id="JAIWYP010000010">
    <property type="protein sequence ID" value="KAH3749917.1"/>
    <property type="molecule type" value="Genomic_DNA"/>
</dbReference>
<dbReference type="Proteomes" id="UP000828390">
    <property type="component" value="Unassembled WGS sequence"/>
</dbReference>
<reference evidence="1" key="1">
    <citation type="journal article" date="2019" name="bioRxiv">
        <title>The Genome of the Zebra Mussel, Dreissena polymorpha: A Resource for Invasive Species Research.</title>
        <authorList>
            <person name="McCartney M.A."/>
            <person name="Auch B."/>
            <person name="Kono T."/>
            <person name="Mallez S."/>
            <person name="Zhang Y."/>
            <person name="Obille A."/>
            <person name="Becker A."/>
            <person name="Abrahante J.E."/>
            <person name="Garbe J."/>
            <person name="Badalamenti J.P."/>
            <person name="Herman A."/>
            <person name="Mangelson H."/>
            <person name="Liachko I."/>
            <person name="Sullivan S."/>
            <person name="Sone E.D."/>
            <person name="Koren S."/>
            <person name="Silverstein K.A.T."/>
            <person name="Beckman K.B."/>
            <person name="Gohl D.M."/>
        </authorList>
    </citation>
    <scope>NUCLEOTIDE SEQUENCE</scope>
    <source>
        <strain evidence="1">Duluth1</strain>
        <tissue evidence="1">Whole animal</tissue>
    </source>
</reference>
<evidence type="ECO:0000313" key="1">
    <source>
        <dbReference type="EMBL" id="KAH3749917.1"/>
    </source>
</evidence>
<evidence type="ECO:0000313" key="2">
    <source>
        <dbReference type="Proteomes" id="UP000828390"/>
    </source>
</evidence>
<keyword evidence="2" id="KW-1185">Reference proteome</keyword>
<reference evidence="1" key="2">
    <citation type="submission" date="2020-11" db="EMBL/GenBank/DDBJ databases">
        <authorList>
            <person name="McCartney M.A."/>
            <person name="Auch B."/>
            <person name="Kono T."/>
            <person name="Mallez S."/>
            <person name="Becker A."/>
            <person name="Gohl D.M."/>
            <person name="Silverstein K.A.T."/>
            <person name="Koren S."/>
            <person name="Bechman K.B."/>
            <person name="Herman A."/>
            <person name="Abrahante J.E."/>
            <person name="Garbe J."/>
        </authorList>
    </citation>
    <scope>NUCLEOTIDE SEQUENCE</scope>
    <source>
        <strain evidence="1">Duluth1</strain>
        <tissue evidence="1">Whole animal</tissue>
    </source>
</reference>
<name>A0A9D4DKV7_DREPO</name>
<accession>A0A9D4DKV7</accession>
<gene>
    <name evidence="1" type="ORF">DPMN_184432</name>
</gene>
<proteinExistence type="predicted"/>
<protein>
    <submittedName>
        <fullName evidence="1">Uncharacterized protein</fullName>
    </submittedName>
</protein>
<dbReference type="AlphaFoldDB" id="A0A9D4DKV7"/>
<comment type="caution">
    <text evidence="1">The sequence shown here is derived from an EMBL/GenBank/DDBJ whole genome shotgun (WGS) entry which is preliminary data.</text>
</comment>
<organism evidence="1 2">
    <name type="scientific">Dreissena polymorpha</name>
    <name type="common">Zebra mussel</name>
    <name type="synonym">Mytilus polymorpha</name>
    <dbReference type="NCBI Taxonomy" id="45954"/>
    <lineage>
        <taxon>Eukaryota</taxon>
        <taxon>Metazoa</taxon>
        <taxon>Spiralia</taxon>
        <taxon>Lophotrochozoa</taxon>
        <taxon>Mollusca</taxon>
        <taxon>Bivalvia</taxon>
        <taxon>Autobranchia</taxon>
        <taxon>Heteroconchia</taxon>
        <taxon>Euheterodonta</taxon>
        <taxon>Imparidentia</taxon>
        <taxon>Neoheterodontei</taxon>
        <taxon>Myida</taxon>
        <taxon>Dreissenoidea</taxon>
        <taxon>Dreissenidae</taxon>
        <taxon>Dreissena</taxon>
    </lineage>
</organism>
<sequence length="76" mass="8799">MDPCGTLAVTDDQEQYVFAKTTLCFMLRDKEKKKQLRREQLMPIDENFDNRPGCYTLSKAFDLSQKLPGHICRSIA</sequence>